<evidence type="ECO:0000256" key="7">
    <source>
        <dbReference type="SAM" id="Phobius"/>
    </source>
</evidence>
<keyword evidence="6 7" id="KW-0472">Membrane</keyword>
<reference evidence="9 10" key="1">
    <citation type="submission" date="2018-05" db="EMBL/GenBank/DDBJ databases">
        <authorList>
            <person name="Goeker M."/>
            <person name="Huntemann M."/>
            <person name="Clum A."/>
            <person name="Pillay M."/>
            <person name="Palaniappan K."/>
            <person name="Varghese N."/>
            <person name="Mikhailova N."/>
            <person name="Stamatis D."/>
            <person name="Reddy T."/>
            <person name="Daum C."/>
            <person name="Shapiro N."/>
            <person name="Ivanova N."/>
            <person name="Kyrpides N."/>
            <person name="Woyke T."/>
        </authorList>
    </citation>
    <scope>NUCLEOTIDE SEQUENCE [LARGE SCALE GENOMIC DNA]</scope>
    <source>
        <strain evidence="9 10">DSM 26524</strain>
    </source>
</reference>
<dbReference type="AlphaFoldDB" id="A0AB73SZ04"/>
<protein>
    <submittedName>
        <fullName evidence="9">Exopolysaccharide biosynthesis polyprenyl glycosylphosphotransferase</fullName>
    </submittedName>
</protein>
<dbReference type="PANTHER" id="PTHR30576">
    <property type="entry name" value="COLANIC BIOSYNTHESIS UDP-GLUCOSE LIPID CARRIER TRANSFERASE"/>
    <property type="match status" value="1"/>
</dbReference>
<feature type="transmembrane region" description="Helical" evidence="7">
    <location>
        <begin position="115"/>
        <end position="137"/>
    </location>
</feature>
<feature type="transmembrane region" description="Helical" evidence="7">
    <location>
        <begin position="51"/>
        <end position="69"/>
    </location>
</feature>
<keyword evidence="5 7" id="KW-1133">Transmembrane helix</keyword>
<evidence type="ECO:0000256" key="4">
    <source>
        <dbReference type="ARBA" id="ARBA00022692"/>
    </source>
</evidence>
<dbReference type="EMBL" id="QGGY01000017">
    <property type="protein sequence ID" value="PWJ72621.1"/>
    <property type="molecule type" value="Genomic_DNA"/>
</dbReference>
<evidence type="ECO:0000256" key="5">
    <source>
        <dbReference type="ARBA" id="ARBA00022989"/>
    </source>
</evidence>
<dbReference type="RefSeq" id="WP_109748368.1">
    <property type="nucleotide sequence ID" value="NZ_CABJAT010000001.1"/>
</dbReference>
<evidence type="ECO:0000259" key="8">
    <source>
        <dbReference type="Pfam" id="PF02397"/>
    </source>
</evidence>
<sequence length="464" mass="54460">MEKREEYKRLIMFTASFIIIALQTLVFAHLWYSYYRFGEIITIEFWKRGNWTVIAIYALMVFLFSNAFGAFKVGYLRVMDVLFSQFLSVLCVNGVTYLQLALIGRWKFLEYSLPIVKITGIDLVLVFFWVIFMRWIYAKIYPPRKMLLIYGEHSPDALIEKISTREDKYNICETIHIDSGMEELQKKIGSYKAIVLGDIPSGIRNRLLKYCFAKSIRCYTIPKISDIMLRSADDIHLFDTPLLLSRNRGMTAEQKFFKRMMDVIVSVLGILIALPFMLIISVCIKAYDRGPVIYKQERLTLHGKPFYVYKFRSMRVDSENEGARLAMKNDDRITPVGRVLRNIHFDELPQLFNVLKGDMSLVGPRPERPCIFKEYEKEIPEFTFRLKVKAGLTGYAQVYGKYNTTPYDKLKLDLTYIEKYSIWLDWKIMFATIKILFQKENTEGVENWQTTAATKEKTHEIEEE</sequence>
<accession>A0AB73SZ04</accession>
<feature type="transmembrane region" description="Helical" evidence="7">
    <location>
        <begin position="263"/>
        <end position="287"/>
    </location>
</feature>
<keyword evidence="10" id="KW-1185">Reference proteome</keyword>
<dbReference type="PANTHER" id="PTHR30576:SF0">
    <property type="entry name" value="UNDECAPRENYL-PHOSPHATE N-ACETYLGALACTOSAMINYL 1-PHOSPHATE TRANSFERASE-RELATED"/>
    <property type="match status" value="1"/>
</dbReference>
<evidence type="ECO:0000256" key="2">
    <source>
        <dbReference type="ARBA" id="ARBA00006464"/>
    </source>
</evidence>
<dbReference type="InterPro" id="IPR017475">
    <property type="entry name" value="EPS_sugar_tfrase"/>
</dbReference>
<evidence type="ECO:0000256" key="6">
    <source>
        <dbReference type="ARBA" id="ARBA00023136"/>
    </source>
</evidence>
<keyword evidence="3" id="KW-0808">Transferase</keyword>
<keyword evidence="4 7" id="KW-0812">Transmembrane</keyword>
<feature type="domain" description="Bacterial sugar transferase" evidence="8">
    <location>
        <begin position="258"/>
        <end position="437"/>
    </location>
</feature>
<dbReference type="NCBIfam" id="TIGR03025">
    <property type="entry name" value="EPS_sugtrans"/>
    <property type="match status" value="1"/>
</dbReference>
<comment type="subcellular location">
    <subcellularLocation>
        <location evidence="1">Membrane</location>
        <topology evidence="1">Multi-pass membrane protein</topology>
    </subcellularLocation>
</comment>
<evidence type="ECO:0000256" key="1">
    <source>
        <dbReference type="ARBA" id="ARBA00004141"/>
    </source>
</evidence>
<evidence type="ECO:0000313" key="9">
    <source>
        <dbReference type="EMBL" id="PWJ72621.1"/>
    </source>
</evidence>
<comment type="similarity">
    <text evidence="2">Belongs to the bacterial sugar transferase family.</text>
</comment>
<name>A0AB73SZ04_9FIRM</name>
<dbReference type="Pfam" id="PF02397">
    <property type="entry name" value="Bac_transf"/>
    <property type="match status" value="1"/>
</dbReference>
<dbReference type="GO" id="GO:0016780">
    <property type="term" value="F:phosphotransferase activity, for other substituted phosphate groups"/>
    <property type="evidence" value="ECO:0007669"/>
    <property type="project" value="TreeGrafter"/>
</dbReference>
<dbReference type="Proteomes" id="UP000245412">
    <property type="component" value="Unassembled WGS sequence"/>
</dbReference>
<gene>
    <name evidence="9" type="ORF">C7383_11792</name>
</gene>
<evidence type="ECO:0000256" key="3">
    <source>
        <dbReference type="ARBA" id="ARBA00022679"/>
    </source>
</evidence>
<proteinExistence type="inferred from homology"/>
<organism evidence="9 10">
    <name type="scientific">Murimonas intestini</name>
    <dbReference type="NCBI Taxonomy" id="1337051"/>
    <lineage>
        <taxon>Bacteria</taxon>
        <taxon>Bacillati</taxon>
        <taxon>Bacillota</taxon>
        <taxon>Clostridia</taxon>
        <taxon>Lachnospirales</taxon>
        <taxon>Lachnospiraceae</taxon>
        <taxon>Murimonas</taxon>
    </lineage>
</organism>
<dbReference type="InterPro" id="IPR003362">
    <property type="entry name" value="Bact_transf"/>
</dbReference>
<feature type="transmembrane region" description="Helical" evidence="7">
    <location>
        <begin position="81"/>
        <end position="103"/>
    </location>
</feature>
<dbReference type="GO" id="GO:0016020">
    <property type="term" value="C:membrane"/>
    <property type="evidence" value="ECO:0007669"/>
    <property type="project" value="UniProtKB-SubCell"/>
</dbReference>
<feature type="transmembrane region" description="Helical" evidence="7">
    <location>
        <begin position="12"/>
        <end position="31"/>
    </location>
</feature>
<comment type="caution">
    <text evidence="9">The sequence shown here is derived from an EMBL/GenBank/DDBJ whole genome shotgun (WGS) entry which is preliminary data.</text>
</comment>
<evidence type="ECO:0000313" key="10">
    <source>
        <dbReference type="Proteomes" id="UP000245412"/>
    </source>
</evidence>